<comment type="caution">
    <text evidence="5">The sequence shown here is derived from an EMBL/GenBank/DDBJ whole genome shotgun (WGS) entry which is preliminary data.</text>
</comment>
<accession>A0ABS5QKA4</accession>
<dbReference type="InterPro" id="IPR003593">
    <property type="entry name" value="AAA+_ATPase"/>
</dbReference>
<dbReference type="Proteomes" id="UP000680365">
    <property type="component" value="Unassembled WGS sequence"/>
</dbReference>
<evidence type="ECO:0000256" key="3">
    <source>
        <dbReference type="ARBA" id="ARBA00022840"/>
    </source>
</evidence>
<dbReference type="InterPro" id="IPR003439">
    <property type="entry name" value="ABC_transporter-like_ATP-bd"/>
</dbReference>
<protein>
    <submittedName>
        <fullName evidence="5">ABC transporter</fullName>
    </submittedName>
</protein>
<dbReference type="RefSeq" id="WP_213348454.1">
    <property type="nucleotide sequence ID" value="NZ_JAEDAM010000009.1"/>
</dbReference>
<dbReference type="PANTHER" id="PTHR42798:SF7">
    <property type="entry name" value="ALPHA-D-RIBOSE 1-METHYLPHOSPHONATE 5-TRIPHOSPHATE SYNTHASE SUBUNIT PHNL"/>
    <property type="match status" value="1"/>
</dbReference>
<keyword evidence="2" id="KW-0547">Nucleotide-binding</keyword>
<dbReference type="PROSITE" id="PS50893">
    <property type="entry name" value="ABC_TRANSPORTER_2"/>
    <property type="match status" value="1"/>
</dbReference>
<keyword evidence="3" id="KW-0067">ATP-binding</keyword>
<evidence type="ECO:0000259" key="4">
    <source>
        <dbReference type="PROSITE" id="PS50893"/>
    </source>
</evidence>
<gene>
    <name evidence="5" type="ORF">VAMP_13n309</name>
</gene>
<dbReference type="PANTHER" id="PTHR42798">
    <property type="entry name" value="LIPOPROTEIN-RELEASING SYSTEM ATP-BINDING PROTEIN LOLD"/>
    <property type="match status" value="1"/>
</dbReference>
<dbReference type="Gene3D" id="3.40.50.300">
    <property type="entry name" value="P-loop containing nucleotide triphosphate hydrolases"/>
    <property type="match status" value="1"/>
</dbReference>
<name>A0ABS5QKA4_9BACT</name>
<evidence type="ECO:0000313" key="5">
    <source>
        <dbReference type="EMBL" id="MBS8121682.1"/>
    </source>
</evidence>
<evidence type="ECO:0000256" key="2">
    <source>
        <dbReference type="ARBA" id="ARBA00022741"/>
    </source>
</evidence>
<dbReference type="SUPFAM" id="SSF52540">
    <property type="entry name" value="P-loop containing nucleoside triphosphate hydrolases"/>
    <property type="match status" value="1"/>
</dbReference>
<dbReference type="SMART" id="SM00382">
    <property type="entry name" value="AAA"/>
    <property type="match status" value="1"/>
</dbReference>
<dbReference type="EMBL" id="JAEDAM010000009">
    <property type="protein sequence ID" value="MBS8121682.1"/>
    <property type="molecule type" value="Genomic_DNA"/>
</dbReference>
<dbReference type="InterPro" id="IPR027417">
    <property type="entry name" value="P-loop_NTPase"/>
</dbReference>
<comment type="similarity">
    <text evidence="1">Belongs to the ABC transporter superfamily.</text>
</comment>
<feature type="domain" description="ABC transporter" evidence="4">
    <location>
        <begin position="15"/>
        <end position="231"/>
    </location>
</feature>
<evidence type="ECO:0000256" key="1">
    <source>
        <dbReference type="ARBA" id="ARBA00005417"/>
    </source>
</evidence>
<evidence type="ECO:0000313" key="6">
    <source>
        <dbReference type="Proteomes" id="UP000680365"/>
    </source>
</evidence>
<dbReference type="Pfam" id="PF00005">
    <property type="entry name" value="ABC_tran"/>
    <property type="match status" value="1"/>
</dbReference>
<organism evidence="5 6">
    <name type="scientific">Candidatus Vampirococcus lugosii</name>
    <dbReference type="NCBI Taxonomy" id="2789015"/>
    <lineage>
        <taxon>Bacteria</taxon>
        <taxon>Candidatus Absconditibacteriota</taxon>
        <taxon>Vampirococcus</taxon>
    </lineage>
</organism>
<reference evidence="5 6" key="1">
    <citation type="journal article" date="2021" name="Nat. Commun.">
        <title>Reductive evolution and unique predatory mode in the CPR bacterium Vampirococcus lugosii.</title>
        <authorList>
            <person name="Moreira D."/>
            <person name="Zivanovic Y."/>
            <person name="Lopez-Archilla A.I."/>
            <person name="Iniesto M."/>
            <person name="Lopez-Garcia P."/>
        </authorList>
    </citation>
    <scope>NUCLEOTIDE SEQUENCE [LARGE SCALE GENOMIC DNA]</scope>
    <source>
        <strain evidence="5">Chiprana</strain>
    </source>
</reference>
<sequence>MLDTVSQKNNKKPIIEIEKLSFSHNKGQECFFENLDIKLSKSDLLVIFGKSGSGKTSFLNILGSLNKPISGKIFYNGLNIFEQKKSFLQNYRNSKIGFAFQDFRILDDFSVYENIVLPFYIGKFKKDIDWINYLIDYFEVSHLLNKNIKYISGGEKERVSLLKSFAHKPQIVLLDEPGSYLNQDLKNKIFDFIYEYSQNNICVIVSHDNYLIDYFSLNKFIENKDLTFYKK</sequence>
<proteinExistence type="inferred from homology"/>
<keyword evidence="6" id="KW-1185">Reference proteome</keyword>